<evidence type="ECO:0000256" key="6">
    <source>
        <dbReference type="ARBA" id="ARBA00022967"/>
    </source>
</evidence>
<keyword evidence="3" id="KW-0813">Transport</keyword>
<dbReference type="AlphaFoldDB" id="V8NGP9"/>
<evidence type="ECO:0000256" key="8">
    <source>
        <dbReference type="ARBA" id="ARBA00046187"/>
    </source>
</evidence>
<dbReference type="PANTHER" id="PTHR43607:SF9">
    <property type="entry name" value="V-TYPE PROTON ATPASE CATALYTIC SUBUNIT A"/>
    <property type="match status" value="1"/>
</dbReference>
<sequence length="514" mass="57268">MLNKLPFLKKKDSNGQSNPQINNNDPQRSDNQEAHFSGSHPSSCSATQRASQLLPSLVISPAPMEVTKQVQPPALVPPDLAQRTTSKTPPEAPQVEIKQGLKEPTPLPRMHERERAQTSNVAQVTKCSPDTVLPFYPELSDECFQKLWESKKPLRGRPVKEALDLMDEREILDTILEYLRPFQQIPLDYRVPRSKISGLLPISQKPAKQQSNSQFLSKEKAVRPPQTGHRSQRPKAEIVGGAGNSPSPSPGRVFCNSALGAQPEEMIPSMEHIVSEILVQYSTRNKDVVLELDFEGVKEKLTMMQVWPVRQIRPVSEKLPANHPLLTGQRWLGESSCWVKPLWGSHEKLNGMGVSLLLPSSSRCVQGGTTAIPGAFGCGKTVISQSLSKYSNSDVIIYVDGKTETIMKRTSLVANTSNMPVAAREASIYTGISCGERQDHPGSSQADQRRLFAAKWLLFLRQLARHAVESTAQSEHKITWAIIRENLGDIMYKLSSMKFQLNEEMQNAFRNLED</sequence>
<evidence type="ECO:0000313" key="11">
    <source>
        <dbReference type="EMBL" id="ETE60813.1"/>
    </source>
</evidence>
<dbReference type="InterPro" id="IPR027417">
    <property type="entry name" value="P-loop_NTPase"/>
</dbReference>
<name>V8NGP9_OPHHA</name>
<comment type="function">
    <text evidence="8">Catalytic subunit of the V1 complex of vacuolar(H+)-ATPase (V-ATPase), a multisubunit enzyme composed of a peripheral complex (V1) that hydrolyzes ATP and a membrane integral complex (V0) that translocates protons. V-ATPase is responsible for acidifying and maintaining the pH of intracellular compartments and in some cell types, is targeted to the plasma membrane, where it is responsible for acidifying the extracellular environment. In aerobic conditions, involved in intracellular iron homeostasis, thus triggering the activity of Fe(2+) prolyl hydroxylase (PHD) enzymes, and leading to HIF1A hydroxylation and subsequent proteasomal degradation. May play a role in neurite development and synaptic connectivity.</text>
</comment>
<accession>V8NGP9</accession>
<reference evidence="11 12" key="1">
    <citation type="journal article" date="2013" name="Proc. Natl. Acad. Sci. U.S.A.">
        <title>The king cobra genome reveals dynamic gene evolution and adaptation in the snake venom system.</title>
        <authorList>
            <person name="Vonk F.J."/>
            <person name="Casewell N.R."/>
            <person name="Henkel C.V."/>
            <person name="Heimberg A.M."/>
            <person name="Jansen H.J."/>
            <person name="McCleary R.J."/>
            <person name="Kerkkamp H.M."/>
            <person name="Vos R.A."/>
            <person name="Guerreiro I."/>
            <person name="Calvete J.J."/>
            <person name="Wuster W."/>
            <person name="Woods A.E."/>
            <person name="Logan J.M."/>
            <person name="Harrison R.A."/>
            <person name="Castoe T.A."/>
            <person name="de Koning A.P."/>
            <person name="Pollock D.D."/>
            <person name="Yandell M."/>
            <person name="Calderon D."/>
            <person name="Renjifo C."/>
            <person name="Currier R.B."/>
            <person name="Salgado D."/>
            <person name="Pla D."/>
            <person name="Sanz L."/>
            <person name="Hyder A.S."/>
            <person name="Ribeiro J.M."/>
            <person name="Arntzen J.W."/>
            <person name="van den Thillart G.E."/>
            <person name="Boetzer M."/>
            <person name="Pirovano W."/>
            <person name="Dirks R.P."/>
            <person name="Spaink H.P."/>
            <person name="Duboule D."/>
            <person name="McGlinn E."/>
            <person name="Kini R.M."/>
            <person name="Richardson M.K."/>
        </authorList>
    </citation>
    <scope>NUCLEOTIDE SEQUENCE</scope>
    <source>
        <tissue evidence="11">Blood</tissue>
    </source>
</reference>
<feature type="compositionally biased region" description="Polar residues" evidence="9">
    <location>
        <begin position="39"/>
        <end position="50"/>
    </location>
</feature>
<dbReference type="GO" id="GO:0005765">
    <property type="term" value="C:lysosomal membrane"/>
    <property type="evidence" value="ECO:0007669"/>
    <property type="project" value="TreeGrafter"/>
</dbReference>
<keyword evidence="7" id="KW-0406">Ion transport</keyword>
<comment type="similarity">
    <text evidence="1">Belongs to the ATPase alpha/beta chains family.</text>
</comment>
<gene>
    <name evidence="11" type="primary">ATP6V1A</name>
    <name evidence="11" type="ORF">L345_13442</name>
</gene>
<evidence type="ECO:0000256" key="1">
    <source>
        <dbReference type="ARBA" id="ARBA00008936"/>
    </source>
</evidence>
<dbReference type="Proteomes" id="UP000018936">
    <property type="component" value="Unassembled WGS sequence"/>
</dbReference>
<keyword evidence="5" id="KW-0067">ATP-binding</keyword>
<dbReference type="InterPro" id="IPR022878">
    <property type="entry name" value="V-ATPase_asu"/>
</dbReference>
<feature type="compositionally biased region" description="Polar residues" evidence="9">
    <location>
        <begin position="14"/>
        <end position="26"/>
    </location>
</feature>
<evidence type="ECO:0000256" key="4">
    <source>
        <dbReference type="ARBA" id="ARBA00022741"/>
    </source>
</evidence>
<feature type="region of interest" description="Disordered" evidence="9">
    <location>
        <begin position="1"/>
        <end position="50"/>
    </location>
</feature>
<feature type="domain" description="ATPase F1/V1/A1 complex alpha/beta subunit nucleotide-binding" evidence="10">
    <location>
        <begin position="364"/>
        <end position="437"/>
    </location>
</feature>
<evidence type="ECO:0000256" key="9">
    <source>
        <dbReference type="SAM" id="MobiDB-lite"/>
    </source>
</evidence>
<feature type="compositionally biased region" description="Polar residues" evidence="9">
    <location>
        <begin position="206"/>
        <end position="216"/>
    </location>
</feature>
<evidence type="ECO:0000256" key="7">
    <source>
        <dbReference type="ARBA" id="ARBA00023065"/>
    </source>
</evidence>
<dbReference type="EMBL" id="AZIM01004376">
    <property type="protein sequence ID" value="ETE60813.1"/>
    <property type="molecule type" value="Genomic_DNA"/>
</dbReference>
<evidence type="ECO:0000256" key="2">
    <source>
        <dbReference type="ARBA" id="ARBA00012473"/>
    </source>
</evidence>
<protein>
    <recommendedName>
        <fullName evidence="2">H(+)-transporting two-sector ATPase</fullName>
        <ecNumber evidence="2">7.1.2.2</ecNumber>
    </recommendedName>
</protein>
<dbReference type="GO" id="GO:0005524">
    <property type="term" value="F:ATP binding"/>
    <property type="evidence" value="ECO:0007669"/>
    <property type="project" value="UniProtKB-KW"/>
</dbReference>
<dbReference type="PANTHER" id="PTHR43607">
    <property type="entry name" value="V-TYPE PROTON ATPASE CATALYTIC SUBUNIT A"/>
    <property type="match status" value="1"/>
</dbReference>
<dbReference type="GO" id="GO:0046961">
    <property type="term" value="F:proton-transporting ATPase activity, rotational mechanism"/>
    <property type="evidence" value="ECO:0007669"/>
    <property type="project" value="InterPro"/>
</dbReference>
<feature type="non-terminal residue" evidence="11">
    <location>
        <position position="1"/>
    </location>
</feature>
<evidence type="ECO:0000313" key="12">
    <source>
        <dbReference type="Proteomes" id="UP000018936"/>
    </source>
</evidence>
<dbReference type="Pfam" id="PF00006">
    <property type="entry name" value="ATP-synt_ab"/>
    <property type="match status" value="1"/>
</dbReference>
<keyword evidence="4" id="KW-0547">Nucleotide-binding</keyword>
<dbReference type="EC" id="7.1.2.2" evidence="2"/>
<organism evidence="11 12">
    <name type="scientific">Ophiophagus hannah</name>
    <name type="common">King cobra</name>
    <name type="synonym">Naja hannah</name>
    <dbReference type="NCBI Taxonomy" id="8665"/>
    <lineage>
        <taxon>Eukaryota</taxon>
        <taxon>Metazoa</taxon>
        <taxon>Chordata</taxon>
        <taxon>Craniata</taxon>
        <taxon>Vertebrata</taxon>
        <taxon>Euteleostomi</taxon>
        <taxon>Lepidosauria</taxon>
        <taxon>Squamata</taxon>
        <taxon>Bifurcata</taxon>
        <taxon>Unidentata</taxon>
        <taxon>Episquamata</taxon>
        <taxon>Toxicofera</taxon>
        <taxon>Serpentes</taxon>
        <taxon>Colubroidea</taxon>
        <taxon>Elapidae</taxon>
        <taxon>Elapinae</taxon>
        <taxon>Ophiophagus</taxon>
    </lineage>
</organism>
<dbReference type="Gene3D" id="2.40.50.100">
    <property type="match status" value="1"/>
</dbReference>
<evidence type="ECO:0000256" key="5">
    <source>
        <dbReference type="ARBA" id="ARBA00022840"/>
    </source>
</evidence>
<feature type="region of interest" description="Disordered" evidence="9">
    <location>
        <begin position="204"/>
        <end position="250"/>
    </location>
</feature>
<keyword evidence="6" id="KW-1278">Translocase</keyword>
<evidence type="ECO:0000259" key="10">
    <source>
        <dbReference type="Pfam" id="PF00006"/>
    </source>
</evidence>
<dbReference type="OrthoDB" id="10048076at2759"/>
<feature type="region of interest" description="Disordered" evidence="9">
    <location>
        <begin position="71"/>
        <end position="108"/>
    </location>
</feature>
<comment type="caution">
    <text evidence="11">The sequence shown here is derived from an EMBL/GenBank/DDBJ whole genome shotgun (WGS) entry which is preliminary data.</text>
</comment>
<proteinExistence type="inferred from homology"/>
<dbReference type="SUPFAM" id="SSF52540">
    <property type="entry name" value="P-loop containing nucleoside triphosphate hydrolases"/>
    <property type="match status" value="1"/>
</dbReference>
<keyword evidence="12" id="KW-1185">Reference proteome</keyword>
<dbReference type="Gene3D" id="3.40.50.300">
    <property type="entry name" value="P-loop containing nucleotide triphosphate hydrolases"/>
    <property type="match status" value="3"/>
</dbReference>
<evidence type="ECO:0000256" key="3">
    <source>
        <dbReference type="ARBA" id="ARBA00022448"/>
    </source>
</evidence>
<dbReference type="InterPro" id="IPR000194">
    <property type="entry name" value="ATPase_F1/V1/A1_a/bsu_nucl-bd"/>
</dbReference>
<dbReference type="GO" id="GO:0046034">
    <property type="term" value="P:ATP metabolic process"/>
    <property type="evidence" value="ECO:0007669"/>
    <property type="project" value="InterPro"/>
</dbReference>